<protein>
    <submittedName>
        <fullName evidence="2">Uncharacterized protein</fullName>
    </submittedName>
</protein>
<dbReference type="Gene3D" id="2.60.40.640">
    <property type="match status" value="1"/>
</dbReference>
<dbReference type="InterPro" id="IPR014752">
    <property type="entry name" value="Arrestin-like_C"/>
</dbReference>
<accession>A0A1E3HT07</accession>
<organism evidence="2 3">
    <name type="scientific">Cryptococcus amylolentus CBS 6039</name>
    <dbReference type="NCBI Taxonomy" id="1295533"/>
    <lineage>
        <taxon>Eukaryota</taxon>
        <taxon>Fungi</taxon>
        <taxon>Dikarya</taxon>
        <taxon>Basidiomycota</taxon>
        <taxon>Agaricomycotina</taxon>
        <taxon>Tremellomycetes</taxon>
        <taxon>Tremellales</taxon>
        <taxon>Cryptococcaceae</taxon>
        <taxon>Cryptococcus</taxon>
    </lineage>
</organism>
<feature type="region of interest" description="Disordered" evidence="1">
    <location>
        <begin position="1"/>
        <end position="55"/>
    </location>
</feature>
<evidence type="ECO:0000313" key="2">
    <source>
        <dbReference type="EMBL" id="ODN78816.1"/>
    </source>
</evidence>
<feature type="compositionally biased region" description="Low complexity" evidence="1">
    <location>
        <begin position="250"/>
        <end position="259"/>
    </location>
</feature>
<name>A0A1E3HT07_9TREE</name>
<feature type="compositionally biased region" description="Low complexity" evidence="1">
    <location>
        <begin position="10"/>
        <end position="19"/>
    </location>
</feature>
<dbReference type="EMBL" id="AWGJ01000006">
    <property type="protein sequence ID" value="ODN78816.1"/>
    <property type="molecule type" value="Genomic_DNA"/>
</dbReference>
<evidence type="ECO:0000256" key="1">
    <source>
        <dbReference type="SAM" id="MobiDB-lite"/>
    </source>
</evidence>
<dbReference type="STRING" id="1295533.A0A1E3HT07"/>
<dbReference type="GeneID" id="30155674"/>
<feature type="compositionally biased region" description="Low complexity" evidence="1">
    <location>
        <begin position="335"/>
        <end position="363"/>
    </location>
</feature>
<evidence type="ECO:0000313" key="3">
    <source>
        <dbReference type="Proteomes" id="UP000094065"/>
    </source>
</evidence>
<sequence length="705" mass="76489">MSYPTVRAQSPLSRGRGASPRPPPSYARSTLDRPSPSLGPRNLEDEFRPGVPPPIYLRRSGTQTISGKGVLKIHVPGWACVLLRPPRLLDLHPLDSNNGERIPPSNDTVLTGVLEIVMTERRKVHAVSVGVQSVARLHLGQGRGWEEDGIFERGVEVLGGNEEGIWLEKGTQSFGFTIILPATLATTDMHNCGRVSYIITGCVRGIPSQPSSFSTMFKSTSYLSSEIPFVADFERVISRSDKAEAKARARTGSESASGRGRSRSRAGSGSGFFGRERSGSGTTLESPEDLGVQRMSLGYSSGEGEEESTVIAVGTKTPCTGGLYTRRQSSDQTMPLSTPPQSNSSSSPSSLGRFRSSSPSLPSEKTGWMKGDLVASKSMCLHAISPVTGGVVSLNLRKEGFADGMGIWKFKAVADVFSISSVFLLSYKVPAPSPRTTIFLFRLILAQSYSVVSPRTPNDPPHIPESPKQHVLYQIGRVHKSTESHPEVGVDCLWRGKEVPDKEKKKEGMEGEESWTVKAVARMPNHDKIRPTTNEGTITPIRVSHELIIQVYYSVHGEDVKGRLIKGAGELRMMRTRIPLRVPSCHCLSDSLSLPAYSSSSPPDGTPVTAPSLPQPTCHFGPVSSVPSGHQSAQEIDSIISSPPDLRRYCMCGKTFAELGESMLRGMRPEGESEDELNGRDGERREGLEEGAKVGERTEEVDRSL</sequence>
<dbReference type="AlphaFoldDB" id="A0A1E3HT07"/>
<dbReference type="OrthoDB" id="3345971at2759"/>
<proteinExistence type="predicted"/>
<keyword evidence="3" id="KW-1185">Reference proteome</keyword>
<gene>
    <name evidence="2" type="ORF">L202_04365</name>
</gene>
<reference evidence="2 3" key="1">
    <citation type="submission" date="2016-06" db="EMBL/GenBank/DDBJ databases">
        <title>Evolution of pathogenesis and genome organization in the Tremellales.</title>
        <authorList>
            <person name="Cuomo C."/>
            <person name="Litvintseva A."/>
            <person name="Heitman J."/>
            <person name="Chen Y."/>
            <person name="Sun S."/>
            <person name="Springer D."/>
            <person name="Dromer F."/>
            <person name="Young S."/>
            <person name="Zeng Q."/>
            <person name="Chapman S."/>
            <person name="Gujja S."/>
            <person name="Saif S."/>
            <person name="Birren B."/>
        </authorList>
    </citation>
    <scope>NUCLEOTIDE SEQUENCE [LARGE SCALE GENOMIC DNA]</scope>
    <source>
        <strain evidence="2 3">CBS 6039</strain>
    </source>
</reference>
<dbReference type="RefSeq" id="XP_018993862.1">
    <property type="nucleotide sequence ID" value="XM_019138425.1"/>
</dbReference>
<feature type="region of interest" description="Disordered" evidence="1">
    <location>
        <begin position="596"/>
        <end position="634"/>
    </location>
</feature>
<dbReference type="Proteomes" id="UP000094065">
    <property type="component" value="Unassembled WGS sequence"/>
</dbReference>
<feature type="region of interest" description="Disordered" evidence="1">
    <location>
        <begin position="663"/>
        <end position="705"/>
    </location>
</feature>
<comment type="caution">
    <text evidence="2">The sequence shown here is derived from an EMBL/GenBank/DDBJ whole genome shotgun (WGS) entry which is preliminary data.</text>
</comment>
<feature type="compositionally biased region" description="Polar residues" evidence="1">
    <location>
        <begin position="625"/>
        <end position="634"/>
    </location>
</feature>
<feature type="compositionally biased region" description="Basic and acidic residues" evidence="1">
    <location>
        <begin position="667"/>
        <end position="705"/>
    </location>
</feature>
<feature type="region of interest" description="Disordered" evidence="1">
    <location>
        <begin position="244"/>
        <end position="366"/>
    </location>
</feature>